<sequence length="175" mass="19553">MQDTDSKIENILRGLLDAMGASYSDVIKSETAGQKIFSVQAEDGRALIGVRGDTVYALDTLIKKIAEKQLFPRTEDAKNESGVEGTENNTPHFLVDVNEYRAKQIKDLQNKALMMAERARSFQYDVELSPMSSYERLIIHTALSDAPNVKTESQGEGRNRRVVIRYVDKEAPIGT</sequence>
<name>A0A0G1VN88_9BACT</name>
<dbReference type="EMBL" id="LCPV01000004">
    <property type="protein sequence ID" value="KKW07946.1"/>
    <property type="molecule type" value="Genomic_DNA"/>
</dbReference>
<dbReference type="PROSITE" id="PS51061">
    <property type="entry name" value="R3H"/>
    <property type="match status" value="1"/>
</dbReference>
<reference evidence="2 3" key="1">
    <citation type="journal article" date="2015" name="Nature">
        <title>rRNA introns, odd ribosomes, and small enigmatic genomes across a large radiation of phyla.</title>
        <authorList>
            <person name="Brown C.T."/>
            <person name="Hug L.A."/>
            <person name="Thomas B.C."/>
            <person name="Sharon I."/>
            <person name="Castelle C.J."/>
            <person name="Singh A."/>
            <person name="Wilkins M.J."/>
            <person name="Williams K.H."/>
            <person name="Banfield J.F."/>
        </authorList>
    </citation>
    <scope>NUCLEOTIDE SEQUENCE [LARGE SCALE GENOMIC DNA]</scope>
</reference>
<dbReference type="InterPro" id="IPR034079">
    <property type="entry name" value="R3H_KhpB"/>
</dbReference>
<dbReference type="InterPro" id="IPR001374">
    <property type="entry name" value="R3H_dom"/>
</dbReference>
<dbReference type="GO" id="GO:0003723">
    <property type="term" value="F:RNA binding"/>
    <property type="evidence" value="ECO:0007669"/>
    <property type="project" value="InterPro"/>
</dbReference>
<dbReference type="CDD" id="cd02644">
    <property type="entry name" value="R3H_jag"/>
    <property type="match status" value="1"/>
</dbReference>
<feature type="domain" description="R3H" evidence="1">
    <location>
        <begin position="102"/>
        <end position="168"/>
    </location>
</feature>
<proteinExistence type="predicted"/>
<dbReference type="Proteomes" id="UP000034589">
    <property type="component" value="Unassembled WGS sequence"/>
</dbReference>
<evidence type="ECO:0000313" key="3">
    <source>
        <dbReference type="Proteomes" id="UP000034589"/>
    </source>
</evidence>
<evidence type="ECO:0000313" key="2">
    <source>
        <dbReference type="EMBL" id="KKW07946.1"/>
    </source>
</evidence>
<dbReference type="InterPro" id="IPR036867">
    <property type="entry name" value="R3H_dom_sf"/>
</dbReference>
<dbReference type="PANTHER" id="PTHR35800:SF1">
    <property type="entry name" value="RNA-BINDING PROTEIN KHPB"/>
    <property type="match status" value="1"/>
</dbReference>
<dbReference type="Gene3D" id="3.30.1370.50">
    <property type="entry name" value="R3H-like domain"/>
    <property type="match status" value="1"/>
</dbReference>
<dbReference type="PANTHER" id="PTHR35800">
    <property type="entry name" value="PROTEIN JAG"/>
    <property type="match status" value="1"/>
</dbReference>
<organism evidence="2 3">
    <name type="scientific">Candidatus Kaiserbacteria bacterium GW2011_GWC2_49_12</name>
    <dbReference type="NCBI Taxonomy" id="1618675"/>
    <lineage>
        <taxon>Bacteria</taxon>
        <taxon>Candidatus Kaiseribacteriota</taxon>
    </lineage>
</organism>
<evidence type="ECO:0000259" key="1">
    <source>
        <dbReference type="PROSITE" id="PS51061"/>
    </source>
</evidence>
<accession>A0A0G1VN88</accession>
<comment type="caution">
    <text evidence="2">The sequence shown here is derived from an EMBL/GenBank/DDBJ whole genome shotgun (WGS) entry which is preliminary data.</text>
</comment>
<dbReference type="InterPro" id="IPR039247">
    <property type="entry name" value="KhpB"/>
</dbReference>
<dbReference type="SUPFAM" id="SSF82708">
    <property type="entry name" value="R3H domain"/>
    <property type="match status" value="1"/>
</dbReference>
<dbReference type="AlphaFoldDB" id="A0A0G1VN88"/>
<dbReference type="SMART" id="SM00393">
    <property type="entry name" value="R3H"/>
    <property type="match status" value="1"/>
</dbReference>
<protein>
    <submittedName>
        <fullName evidence="2">Single-stranded nucleic acid binding R3H domain protein</fullName>
    </submittedName>
</protein>
<dbReference type="InterPro" id="IPR015946">
    <property type="entry name" value="KH_dom-like_a/b"/>
</dbReference>
<dbReference type="Pfam" id="PF01424">
    <property type="entry name" value="R3H"/>
    <property type="match status" value="1"/>
</dbReference>
<dbReference type="Gene3D" id="3.30.300.20">
    <property type="match status" value="1"/>
</dbReference>
<gene>
    <name evidence="2" type="ORF">UY39_C0004G0010</name>
</gene>